<dbReference type="AlphaFoldDB" id="A0A843UZ86"/>
<evidence type="ECO:0000313" key="2">
    <source>
        <dbReference type="EMBL" id="MQL91452.1"/>
    </source>
</evidence>
<reference evidence="2" key="1">
    <citation type="submission" date="2017-07" db="EMBL/GenBank/DDBJ databases">
        <title>Taro Niue Genome Assembly and Annotation.</title>
        <authorList>
            <person name="Atibalentja N."/>
            <person name="Keating K."/>
            <person name="Fields C.J."/>
        </authorList>
    </citation>
    <scope>NUCLEOTIDE SEQUENCE</scope>
    <source>
        <strain evidence="2">Niue_2</strain>
        <tissue evidence="2">Leaf</tissue>
    </source>
</reference>
<organism evidence="2 3">
    <name type="scientific">Colocasia esculenta</name>
    <name type="common">Wild taro</name>
    <name type="synonym">Arum esculentum</name>
    <dbReference type="NCBI Taxonomy" id="4460"/>
    <lineage>
        <taxon>Eukaryota</taxon>
        <taxon>Viridiplantae</taxon>
        <taxon>Streptophyta</taxon>
        <taxon>Embryophyta</taxon>
        <taxon>Tracheophyta</taxon>
        <taxon>Spermatophyta</taxon>
        <taxon>Magnoliopsida</taxon>
        <taxon>Liliopsida</taxon>
        <taxon>Araceae</taxon>
        <taxon>Aroideae</taxon>
        <taxon>Colocasieae</taxon>
        <taxon>Colocasia</taxon>
    </lineage>
</organism>
<proteinExistence type="predicted"/>
<gene>
    <name evidence="2" type="ORF">Taro_024067</name>
</gene>
<dbReference type="OrthoDB" id="914169at2759"/>
<feature type="region of interest" description="Disordered" evidence="1">
    <location>
        <begin position="1"/>
        <end position="20"/>
    </location>
</feature>
<sequence length="37" mass="4560">MFMKNHQFTERSDESRARSAWTTTARENFKHLLYNVR</sequence>
<accession>A0A843UZ86</accession>
<name>A0A843UZ86_COLES</name>
<feature type="compositionally biased region" description="Basic and acidic residues" evidence="1">
    <location>
        <begin position="7"/>
        <end position="17"/>
    </location>
</feature>
<keyword evidence="3" id="KW-1185">Reference proteome</keyword>
<comment type="caution">
    <text evidence="2">The sequence shown here is derived from an EMBL/GenBank/DDBJ whole genome shotgun (WGS) entry which is preliminary data.</text>
</comment>
<evidence type="ECO:0000313" key="3">
    <source>
        <dbReference type="Proteomes" id="UP000652761"/>
    </source>
</evidence>
<evidence type="ECO:0000256" key="1">
    <source>
        <dbReference type="SAM" id="MobiDB-lite"/>
    </source>
</evidence>
<dbReference type="Proteomes" id="UP000652761">
    <property type="component" value="Unassembled WGS sequence"/>
</dbReference>
<dbReference type="EMBL" id="NMUH01001341">
    <property type="protein sequence ID" value="MQL91452.1"/>
    <property type="molecule type" value="Genomic_DNA"/>
</dbReference>
<protein>
    <submittedName>
        <fullName evidence="2">Uncharacterized protein</fullName>
    </submittedName>
</protein>